<reference evidence="1 2" key="1">
    <citation type="journal article" date="2014" name="BMC Genomics">
        <title>Comparative genomics of the major fungal agents of human and animal Sporotrichosis: Sporothrix schenckii and Sporothrix brasiliensis.</title>
        <authorList>
            <person name="Teixeira M.M."/>
            <person name="de Almeida L.G."/>
            <person name="Kubitschek-Barreira P."/>
            <person name="Alves F.L."/>
            <person name="Kioshima E.S."/>
            <person name="Abadio A.K."/>
            <person name="Fernandes L."/>
            <person name="Derengowski L.S."/>
            <person name="Ferreira K.S."/>
            <person name="Souza R.C."/>
            <person name="Ruiz J.C."/>
            <person name="de Andrade N.C."/>
            <person name="Paes H.C."/>
            <person name="Nicola A.M."/>
            <person name="Albuquerque P."/>
            <person name="Gerber A.L."/>
            <person name="Martins V.P."/>
            <person name="Peconick L.D."/>
            <person name="Neto A.V."/>
            <person name="Chaucanez C.B."/>
            <person name="Silva P.A."/>
            <person name="Cunha O.L."/>
            <person name="de Oliveira F.F."/>
            <person name="dos Santos T.C."/>
            <person name="Barros A.L."/>
            <person name="Soares M.A."/>
            <person name="de Oliveira L.M."/>
            <person name="Marini M.M."/>
            <person name="Villalobos-Duno H."/>
            <person name="Cunha M.M."/>
            <person name="de Hoog S."/>
            <person name="da Silveira J.F."/>
            <person name="Henrissat B."/>
            <person name="Nino-Vega G.A."/>
            <person name="Cisalpino P.S."/>
            <person name="Mora-Montes H.M."/>
            <person name="Almeida S.R."/>
            <person name="Stajich J.E."/>
            <person name="Lopes-Bezerra L.M."/>
            <person name="Vasconcelos A.T."/>
            <person name="Felipe M.S."/>
        </authorList>
    </citation>
    <scope>NUCLEOTIDE SEQUENCE [LARGE SCALE GENOMIC DNA]</scope>
    <source>
        <strain evidence="1 2">1099-18</strain>
    </source>
</reference>
<gene>
    <name evidence="1" type="ORF">SPSK_08190</name>
</gene>
<name>A0A0F2MFV8_SPOSC</name>
<comment type="caution">
    <text evidence="1">The sequence shown here is derived from an EMBL/GenBank/DDBJ whole genome shotgun (WGS) entry which is preliminary data.</text>
</comment>
<dbReference type="AlphaFoldDB" id="A0A0F2MFV8"/>
<proteinExistence type="predicted"/>
<sequence length="92" mass="10453">MKHIQTPSRRHIVASHVVTETDRTTRWGSAAVAEQGTDEKILLVDSWMMGKVAMQAKGQGRSKLEIQNVFMGNETNIPERIAWSHLRPVNWT</sequence>
<dbReference type="Proteomes" id="UP000033710">
    <property type="component" value="Unassembled WGS sequence"/>
</dbReference>
<protein>
    <submittedName>
        <fullName evidence="1">Uncharacterized protein</fullName>
    </submittedName>
</protein>
<organism evidence="1 2">
    <name type="scientific">Sporothrix schenckii 1099-18</name>
    <dbReference type="NCBI Taxonomy" id="1397361"/>
    <lineage>
        <taxon>Eukaryota</taxon>
        <taxon>Fungi</taxon>
        <taxon>Dikarya</taxon>
        <taxon>Ascomycota</taxon>
        <taxon>Pezizomycotina</taxon>
        <taxon>Sordariomycetes</taxon>
        <taxon>Sordariomycetidae</taxon>
        <taxon>Ophiostomatales</taxon>
        <taxon>Ophiostomataceae</taxon>
        <taxon>Sporothrix</taxon>
    </lineage>
</organism>
<reference evidence="1 2" key="2">
    <citation type="journal article" date="2015" name="Eukaryot. Cell">
        <title>Asexual propagation of a virulent clone complex in a human and feline outbreak of sporotrichosis.</title>
        <authorList>
            <person name="Teixeira Mde M."/>
            <person name="Rodrigues A.M."/>
            <person name="Tsui C.K."/>
            <person name="de Almeida L.G."/>
            <person name="Van Diepeningen A.D."/>
            <person name="van den Ende B.G."/>
            <person name="Fernandes G.F."/>
            <person name="Kano R."/>
            <person name="Hamelin R.C."/>
            <person name="Lopes-Bezerra L.M."/>
            <person name="Vasconcelos A.T."/>
            <person name="de Hoog S."/>
            <person name="de Camargo Z.P."/>
            <person name="Felipe M.S."/>
        </authorList>
    </citation>
    <scope>NUCLEOTIDE SEQUENCE [LARGE SCALE GENOMIC DNA]</scope>
    <source>
        <strain evidence="1 2">1099-18</strain>
    </source>
</reference>
<accession>A0A0F2MFV8</accession>
<dbReference type="KEGG" id="ssck:SPSK_08190"/>
<dbReference type="GeneID" id="27670105"/>
<dbReference type="VEuPathDB" id="FungiDB:SPSK_08190"/>
<dbReference type="EMBL" id="AXCR01000004">
    <property type="protein sequence ID" value="KJR87939.1"/>
    <property type="molecule type" value="Genomic_DNA"/>
</dbReference>
<dbReference type="RefSeq" id="XP_016590615.1">
    <property type="nucleotide sequence ID" value="XM_016734828.1"/>
</dbReference>
<evidence type="ECO:0000313" key="1">
    <source>
        <dbReference type="EMBL" id="KJR87939.1"/>
    </source>
</evidence>
<evidence type="ECO:0000313" key="2">
    <source>
        <dbReference type="Proteomes" id="UP000033710"/>
    </source>
</evidence>